<reference evidence="1" key="1">
    <citation type="submission" date="2018-05" db="EMBL/GenBank/DDBJ databases">
        <authorList>
            <person name="Lanie J.A."/>
            <person name="Ng W.-L."/>
            <person name="Kazmierczak K.M."/>
            <person name="Andrzejewski T.M."/>
            <person name="Davidsen T.M."/>
            <person name="Wayne K.J."/>
            <person name="Tettelin H."/>
            <person name="Glass J.I."/>
            <person name="Rusch D."/>
            <person name="Podicherti R."/>
            <person name="Tsui H.-C.T."/>
            <person name="Winkler M.E."/>
        </authorList>
    </citation>
    <scope>NUCLEOTIDE SEQUENCE</scope>
</reference>
<organism evidence="1">
    <name type="scientific">marine metagenome</name>
    <dbReference type="NCBI Taxonomy" id="408172"/>
    <lineage>
        <taxon>unclassified sequences</taxon>
        <taxon>metagenomes</taxon>
        <taxon>ecological metagenomes</taxon>
    </lineage>
</organism>
<protein>
    <submittedName>
        <fullName evidence="1">Uncharacterized protein</fullName>
    </submittedName>
</protein>
<evidence type="ECO:0000313" key="1">
    <source>
        <dbReference type="EMBL" id="SVC12297.1"/>
    </source>
</evidence>
<name>A0A382JMI1_9ZZZZ</name>
<gene>
    <name evidence="1" type="ORF">METZ01_LOCUS265151</name>
</gene>
<dbReference type="EMBL" id="UINC01074773">
    <property type="protein sequence ID" value="SVC12297.1"/>
    <property type="molecule type" value="Genomic_DNA"/>
</dbReference>
<feature type="non-terminal residue" evidence="1">
    <location>
        <position position="27"/>
    </location>
</feature>
<accession>A0A382JMI1</accession>
<proteinExistence type="predicted"/>
<dbReference type="AlphaFoldDB" id="A0A382JMI1"/>
<sequence length="27" mass="3245">MIHVINIMWEEKASGWRLGPFLVIRTF</sequence>